<feature type="transmembrane region" description="Helical" evidence="5">
    <location>
        <begin position="6"/>
        <end position="22"/>
    </location>
</feature>
<keyword evidence="4 5" id="KW-0472">Membrane</keyword>
<keyword evidence="3 5" id="KW-1133">Transmembrane helix</keyword>
<feature type="transmembrane region" description="Helical" evidence="5">
    <location>
        <begin position="34"/>
        <end position="56"/>
    </location>
</feature>
<keyword evidence="8" id="KW-1185">Reference proteome</keyword>
<feature type="transmembrane region" description="Helical" evidence="5">
    <location>
        <begin position="140"/>
        <end position="165"/>
    </location>
</feature>
<organism evidence="7 8">
    <name type="scientific">Mangrovihabitans endophyticus</name>
    <dbReference type="NCBI Taxonomy" id="1751298"/>
    <lineage>
        <taxon>Bacteria</taxon>
        <taxon>Bacillati</taxon>
        <taxon>Actinomycetota</taxon>
        <taxon>Actinomycetes</taxon>
        <taxon>Micromonosporales</taxon>
        <taxon>Micromonosporaceae</taxon>
        <taxon>Mangrovihabitans</taxon>
    </lineage>
</organism>
<keyword evidence="2 5" id="KW-0812">Transmembrane</keyword>
<gene>
    <name evidence="7" type="ORF">GCM10012284_25040</name>
</gene>
<feature type="transmembrane region" description="Helical" evidence="5">
    <location>
        <begin position="194"/>
        <end position="215"/>
    </location>
</feature>
<feature type="transmembrane region" description="Helical" evidence="5">
    <location>
        <begin position="235"/>
        <end position="259"/>
    </location>
</feature>
<feature type="transmembrane region" description="Helical" evidence="5">
    <location>
        <begin position="321"/>
        <end position="342"/>
    </location>
</feature>
<sequence>MTAGSGTTPAAMPMVAAVRLIAAREIRVKLRDKTFLFSTVFFLFIAVAATVLPSVLAGSPDSVAVADQVAATKLRDAGLTVHVVTDDDAAERQVRDGDADAAVVAGPQVLAMDDVPNSVVRALSVSPPVRLLNPDALDPVVAYMVPFALAFVFFLTAFTFGLQIAQGVTEEKQTRVVEILVSAVPVRALLAGKVAALTLLAFGQVAIVSLVALVGMQLAGVDAQVANLVQPTVAWFLPFFVLGFIMLATLWAGVGALAARQEDIGAASMPLQMVVMLPFFAVSFLSGNDTVMRVLSYFPPTAPTAMTIRIFHADTAPWEPILSLVVLAATAVATLAVGARIYEGSLLRTNGRTSFATAWRTRSTVA</sequence>
<dbReference type="Proteomes" id="UP000656042">
    <property type="component" value="Unassembled WGS sequence"/>
</dbReference>
<dbReference type="GO" id="GO:0016020">
    <property type="term" value="C:membrane"/>
    <property type="evidence" value="ECO:0007669"/>
    <property type="project" value="UniProtKB-SubCell"/>
</dbReference>
<evidence type="ECO:0000256" key="2">
    <source>
        <dbReference type="ARBA" id="ARBA00022692"/>
    </source>
</evidence>
<accession>A0A8J3BXR2</accession>
<dbReference type="GO" id="GO:0140359">
    <property type="term" value="F:ABC-type transporter activity"/>
    <property type="evidence" value="ECO:0007669"/>
    <property type="project" value="InterPro"/>
</dbReference>
<protein>
    <submittedName>
        <fullName evidence="7">ABC transporter permease</fullName>
    </submittedName>
</protein>
<dbReference type="AlphaFoldDB" id="A0A8J3BXR2"/>
<evidence type="ECO:0000313" key="8">
    <source>
        <dbReference type="Proteomes" id="UP000656042"/>
    </source>
</evidence>
<feature type="domain" description="ABC-2 type transporter transmembrane" evidence="6">
    <location>
        <begin position="144"/>
        <end position="339"/>
    </location>
</feature>
<evidence type="ECO:0000256" key="4">
    <source>
        <dbReference type="ARBA" id="ARBA00023136"/>
    </source>
</evidence>
<evidence type="ECO:0000313" key="7">
    <source>
        <dbReference type="EMBL" id="GGK90115.1"/>
    </source>
</evidence>
<name>A0A8J3BXR2_9ACTN</name>
<comment type="subcellular location">
    <subcellularLocation>
        <location evidence="1">Membrane</location>
        <topology evidence="1">Multi-pass membrane protein</topology>
    </subcellularLocation>
</comment>
<evidence type="ECO:0000256" key="5">
    <source>
        <dbReference type="SAM" id="Phobius"/>
    </source>
</evidence>
<dbReference type="Pfam" id="PF12698">
    <property type="entry name" value="ABC2_membrane_3"/>
    <property type="match status" value="1"/>
</dbReference>
<dbReference type="InterPro" id="IPR013525">
    <property type="entry name" value="ABC2_TM"/>
</dbReference>
<feature type="transmembrane region" description="Helical" evidence="5">
    <location>
        <begin position="271"/>
        <end position="287"/>
    </location>
</feature>
<evidence type="ECO:0000256" key="3">
    <source>
        <dbReference type="ARBA" id="ARBA00022989"/>
    </source>
</evidence>
<reference evidence="7" key="1">
    <citation type="journal article" date="2014" name="Int. J. Syst. Evol. Microbiol.">
        <title>Complete genome sequence of Corynebacterium casei LMG S-19264T (=DSM 44701T), isolated from a smear-ripened cheese.</title>
        <authorList>
            <consortium name="US DOE Joint Genome Institute (JGI-PGF)"/>
            <person name="Walter F."/>
            <person name="Albersmeier A."/>
            <person name="Kalinowski J."/>
            <person name="Ruckert C."/>
        </authorList>
    </citation>
    <scope>NUCLEOTIDE SEQUENCE</scope>
    <source>
        <strain evidence="7">CGMCC 4.7299</strain>
    </source>
</reference>
<comment type="caution">
    <text evidence="7">The sequence shown here is derived from an EMBL/GenBank/DDBJ whole genome shotgun (WGS) entry which is preliminary data.</text>
</comment>
<dbReference type="EMBL" id="BMMX01000008">
    <property type="protein sequence ID" value="GGK90115.1"/>
    <property type="molecule type" value="Genomic_DNA"/>
</dbReference>
<evidence type="ECO:0000256" key="1">
    <source>
        <dbReference type="ARBA" id="ARBA00004141"/>
    </source>
</evidence>
<evidence type="ECO:0000259" key="6">
    <source>
        <dbReference type="Pfam" id="PF12698"/>
    </source>
</evidence>
<proteinExistence type="predicted"/>
<reference evidence="7" key="2">
    <citation type="submission" date="2020-09" db="EMBL/GenBank/DDBJ databases">
        <authorList>
            <person name="Sun Q."/>
            <person name="Zhou Y."/>
        </authorList>
    </citation>
    <scope>NUCLEOTIDE SEQUENCE</scope>
    <source>
        <strain evidence="7">CGMCC 4.7299</strain>
    </source>
</reference>